<feature type="region of interest" description="Disordered" evidence="1">
    <location>
        <begin position="1"/>
        <end position="50"/>
    </location>
</feature>
<feature type="region of interest" description="Disordered" evidence="1">
    <location>
        <begin position="113"/>
        <end position="249"/>
    </location>
</feature>
<protein>
    <submittedName>
        <fullName evidence="2">Uncharacterized protein</fullName>
    </submittedName>
</protein>
<accession>A0A067QBK1</accession>
<dbReference type="AlphaFoldDB" id="A0A067QBK1"/>
<evidence type="ECO:0000313" key="3">
    <source>
        <dbReference type="Proteomes" id="UP000027265"/>
    </source>
</evidence>
<proteinExistence type="predicted"/>
<sequence>MGVRRPAKFKNEIVPHPHLISDRTQDHHQESSSSSSADNGGPQTPSPLCQESVVAHIVDENAHHDDPRVPPPVLAEKAIDPHFARLLNSLSISAQMADGKDLAPTALVTTVIPVPSSTTPVPASASSTTSLPASATSTDRADWSTQVPPRISDRSKISTPPSVKLGQPTGSSPKSTSENFPPASSVRPSQPTPAPSTRNQRSTPLDSLPIPPSTSPSAAEAASTARPSVSRKGSSATADISPYLSKPTELPVSGKRLKQLALLESVADESARMTPVLGQRFLPLNASFGNMSMDPRSGGYPGPCMSVPPPPMTSFNGGLGDSRVIYSSNPNIGYLPGPSARMPAPMHVPPPVPPSSVYDDPFQVRPRTSAAFHPSHLGHGNPRMSMNERQLLTLLSGPPFYAPAPSAPSNPTGFARSMHPSAIPPPPQFPSMDHPPQMPMSHVGPMPPLRIEPSRMLPSSMSSAPLSAPIRPGGFDMFAQTVPRSATNNVQLLSILNSAGAPPAGSPAPVPPPGILHR</sequence>
<dbReference type="OrthoDB" id="3270991at2759"/>
<feature type="compositionally biased region" description="Pro residues" evidence="1">
    <location>
        <begin position="504"/>
        <end position="518"/>
    </location>
</feature>
<feature type="compositionally biased region" description="Low complexity" evidence="1">
    <location>
        <begin position="113"/>
        <end position="138"/>
    </location>
</feature>
<dbReference type="EMBL" id="KL197710">
    <property type="protein sequence ID" value="KDQ63535.1"/>
    <property type="molecule type" value="Genomic_DNA"/>
</dbReference>
<feature type="region of interest" description="Disordered" evidence="1">
    <location>
        <begin position="408"/>
        <end position="433"/>
    </location>
</feature>
<organism evidence="2 3">
    <name type="scientific">Jaapia argillacea MUCL 33604</name>
    <dbReference type="NCBI Taxonomy" id="933084"/>
    <lineage>
        <taxon>Eukaryota</taxon>
        <taxon>Fungi</taxon>
        <taxon>Dikarya</taxon>
        <taxon>Basidiomycota</taxon>
        <taxon>Agaricomycotina</taxon>
        <taxon>Agaricomycetes</taxon>
        <taxon>Agaricomycetidae</taxon>
        <taxon>Jaapiales</taxon>
        <taxon>Jaapiaceae</taxon>
        <taxon>Jaapia</taxon>
    </lineage>
</organism>
<gene>
    <name evidence="2" type="ORF">JAAARDRAFT_29551</name>
</gene>
<feature type="compositionally biased region" description="Polar residues" evidence="1">
    <location>
        <begin position="37"/>
        <end position="49"/>
    </location>
</feature>
<dbReference type="InParanoid" id="A0A067QBK1"/>
<reference evidence="3" key="1">
    <citation type="journal article" date="2014" name="Proc. Natl. Acad. Sci. U.S.A.">
        <title>Extensive sampling of basidiomycete genomes demonstrates inadequacy of the white-rot/brown-rot paradigm for wood decay fungi.</title>
        <authorList>
            <person name="Riley R."/>
            <person name="Salamov A.A."/>
            <person name="Brown D.W."/>
            <person name="Nagy L.G."/>
            <person name="Floudas D."/>
            <person name="Held B.W."/>
            <person name="Levasseur A."/>
            <person name="Lombard V."/>
            <person name="Morin E."/>
            <person name="Otillar R."/>
            <person name="Lindquist E.A."/>
            <person name="Sun H."/>
            <person name="LaButti K.M."/>
            <person name="Schmutz J."/>
            <person name="Jabbour D."/>
            <person name="Luo H."/>
            <person name="Baker S.E."/>
            <person name="Pisabarro A.G."/>
            <person name="Walton J.D."/>
            <person name="Blanchette R.A."/>
            <person name="Henrissat B."/>
            <person name="Martin F."/>
            <person name="Cullen D."/>
            <person name="Hibbett D.S."/>
            <person name="Grigoriev I.V."/>
        </authorList>
    </citation>
    <scope>NUCLEOTIDE SEQUENCE [LARGE SCALE GENOMIC DNA]</scope>
    <source>
        <strain evidence="3">MUCL 33604</strain>
    </source>
</reference>
<name>A0A067QBK1_9AGAM</name>
<dbReference type="HOGENOM" id="CLU_525857_0_0_1"/>
<evidence type="ECO:0000313" key="2">
    <source>
        <dbReference type="EMBL" id="KDQ63535.1"/>
    </source>
</evidence>
<feature type="compositionally biased region" description="Low complexity" evidence="1">
    <location>
        <begin position="215"/>
        <end position="228"/>
    </location>
</feature>
<feature type="compositionally biased region" description="Polar residues" evidence="1">
    <location>
        <begin position="168"/>
        <end position="179"/>
    </location>
</feature>
<keyword evidence="3" id="KW-1185">Reference proteome</keyword>
<evidence type="ECO:0000256" key="1">
    <source>
        <dbReference type="SAM" id="MobiDB-lite"/>
    </source>
</evidence>
<feature type="compositionally biased region" description="Basic and acidic residues" evidence="1">
    <location>
        <begin position="9"/>
        <end position="30"/>
    </location>
</feature>
<feature type="region of interest" description="Disordered" evidence="1">
    <location>
        <begin position="498"/>
        <end position="518"/>
    </location>
</feature>
<dbReference type="STRING" id="933084.A0A067QBK1"/>
<dbReference type="Proteomes" id="UP000027265">
    <property type="component" value="Unassembled WGS sequence"/>
</dbReference>